<evidence type="ECO:0000313" key="2">
    <source>
        <dbReference type="EMBL" id="MPC85248.1"/>
    </source>
</evidence>
<gene>
    <name evidence="2" type="ORF">E2C01_080013</name>
</gene>
<keyword evidence="3" id="KW-1185">Reference proteome</keyword>
<accession>A0A5B7IX52</accession>
<organism evidence="2 3">
    <name type="scientific">Portunus trituberculatus</name>
    <name type="common">Swimming crab</name>
    <name type="synonym">Neptunus trituberculatus</name>
    <dbReference type="NCBI Taxonomy" id="210409"/>
    <lineage>
        <taxon>Eukaryota</taxon>
        <taxon>Metazoa</taxon>
        <taxon>Ecdysozoa</taxon>
        <taxon>Arthropoda</taxon>
        <taxon>Crustacea</taxon>
        <taxon>Multicrustacea</taxon>
        <taxon>Malacostraca</taxon>
        <taxon>Eumalacostraca</taxon>
        <taxon>Eucarida</taxon>
        <taxon>Decapoda</taxon>
        <taxon>Pleocyemata</taxon>
        <taxon>Brachyura</taxon>
        <taxon>Eubrachyura</taxon>
        <taxon>Portunoidea</taxon>
        <taxon>Portunidae</taxon>
        <taxon>Portuninae</taxon>
        <taxon>Portunus</taxon>
    </lineage>
</organism>
<proteinExistence type="predicted"/>
<reference evidence="2 3" key="1">
    <citation type="submission" date="2019-05" db="EMBL/GenBank/DDBJ databases">
        <title>Another draft genome of Portunus trituberculatus and its Hox gene families provides insights of decapod evolution.</title>
        <authorList>
            <person name="Jeong J.-H."/>
            <person name="Song I."/>
            <person name="Kim S."/>
            <person name="Choi T."/>
            <person name="Kim D."/>
            <person name="Ryu S."/>
            <person name="Kim W."/>
        </authorList>
    </citation>
    <scope>NUCLEOTIDE SEQUENCE [LARGE SCALE GENOMIC DNA]</scope>
    <source>
        <tissue evidence="2">Muscle</tissue>
    </source>
</reference>
<dbReference type="EMBL" id="VSRR010067803">
    <property type="protein sequence ID" value="MPC85248.1"/>
    <property type="molecule type" value="Genomic_DNA"/>
</dbReference>
<feature type="compositionally biased region" description="Gly residues" evidence="1">
    <location>
        <begin position="32"/>
        <end position="42"/>
    </location>
</feature>
<comment type="caution">
    <text evidence="2">The sequence shown here is derived from an EMBL/GenBank/DDBJ whole genome shotgun (WGS) entry which is preliminary data.</text>
</comment>
<sequence length="55" mass="5646">MRTADGQGMIASDQVTRLDWTQRGDSDEEGTGDTGDGGGKAGGTRRQAKKGASCT</sequence>
<evidence type="ECO:0000256" key="1">
    <source>
        <dbReference type="SAM" id="MobiDB-lite"/>
    </source>
</evidence>
<feature type="region of interest" description="Disordered" evidence="1">
    <location>
        <begin position="1"/>
        <end position="55"/>
    </location>
</feature>
<name>A0A5B7IX52_PORTR</name>
<evidence type="ECO:0000313" key="3">
    <source>
        <dbReference type="Proteomes" id="UP000324222"/>
    </source>
</evidence>
<protein>
    <submittedName>
        <fullName evidence="2">Uncharacterized protein</fullName>
    </submittedName>
</protein>
<dbReference type="AlphaFoldDB" id="A0A5B7IX52"/>
<dbReference type="Proteomes" id="UP000324222">
    <property type="component" value="Unassembled WGS sequence"/>
</dbReference>